<dbReference type="EMBL" id="JAAZON010000130">
    <property type="protein sequence ID" value="NMC62184.1"/>
    <property type="molecule type" value="Genomic_DNA"/>
</dbReference>
<sequence>MIVIVNNASWHKYASLNWHHMTVCYLPAYSPDFNPIEVYGEFLRSDFLLAIFQRQSKNLLRSSVHCTSVGGSIRLMPLVVFCQ</sequence>
<evidence type="ECO:0000259" key="1">
    <source>
        <dbReference type="Pfam" id="PF13358"/>
    </source>
</evidence>
<dbReference type="InterPro" id="IPR038717">
    <property type="entry name" value="Tc1-like_DDE_dom"/>
</dbReference>
<protein>
    <recommendedName>
        <fullName evidence="1">Tc1-like transposase DDE domain-containing protein</fullName>
    </recommendedName>
</protein>
<comment type="caution">
    <text evidence="2">The sequence shown here is derived from an EMBL/GenBank/DDBJ whole genome shotgun (WGS) entry which is preliminary data.</text>
</comment>
<dbReference type="Pfam" id="PF13358">
    <property type="entry name" value="DDE_3"/>
    <property type="match status" value="1"/>
</dbReference>
<dbReference type="Proteomes" id="UP000524246">
    <property type="component" value="Unassembled WGS sequence"/>
</dbReference>
<feature type="domain" description="Tc1-like transposase DDE" evidence="1">
    <location>
        <begin position="1"/>
        <end position="54"/>
    </location>
</feature>
<gene>
    <name evidence="2" type="ORF">GYA55_03365</name>
</gene>
<dbReference type="GO" id="GO:0003676">
    <property type="term" value="F:nucleic acid binding"/>
    <property type="evidence" value="ECO:0007669"/>
    <property type="project" value="InterPro"/>
</dbReference>
<accession>A0A7X9FQW7</accession>
<evidence type="ECO:0000313" key="2">
    <source>
        <dbReference type="EMBL" id="NMC62184.1"/>
    </source>
</evidence>
<dbReference type="Gene3D" id="3.30.420.10">
    <property type="entry name" value="Ribonuclease H-like superfamily/Ribonuclease H"/>
    <property type="match status" value="1"/>
</dbReference>
<evidence type="ECO:0000313" key="3">
    <source>
        <dbReference type="Proteomes" id="UP000524246"/>
    </source>
</evidence>
<organism evidence="2 3">
    <name type="scientific">SAR324 cluster bacterium</name>
    <dbReference type="NCBI Taxonomy" id="2024889"/>
    <lineage>
        <taxon>Bacteria</taxon>
        <taxon>Deltaproteobacteria</taxon>
        <taxon>SAR324 cluster</taxon>
    </lineage>
</organism>
<reference evidence="2 3" key="1">
    <citation type="journal article" date="2020" name="Biotechnol. Biofuels">
        <title>New insights from the biogas microbiome by comprehensive genome-resolved metagenomics of nearly 1600 species originating from multiple anaerobic digesters.</title>
        <authorList>
            <person name="Campanaro S."/>
            <person name="Treu L."/>
            <person name="Rodriguez-R L.M."/>
            <person name="Kovalovszki A."/>
            <person name="Ziels R.M."/>
            <person name="Maus I."/>
            <person name="Zhu X."/>
            <person name="Kougias P.G."/>
            <person name="Basile A."/>
            <person name="Luo G."/>
            <person name="Schluter A."/>
            <person name="Konstantinidis K.T."/>
            <person name="Angelidaki I."/>
        </authorList>
    </citation>
    <scope>NUCLEOTIDE SEQUENCE [LARGE SCALE GENOMIC DNA]</scope>
    <source>
        <strain evidence="2">AS27yjCOA_65</strain>
    </source>
</reference>
<dbReference type="InterPro" id="IPR036397">
    <property type="entry name" value="RNaseH_sf"/>
</dbReference>
<proteinExistence type="predicted"/>
<name>A0A7X9FQW7_9DELT</name>
<dbReference type="AlphaFoldDB" id="A0A7X9FQW7"/>